<sequence length="585" mass="63511">MRAPAVVFGTPIDPLTLRDAVERCVSAVETRSFLSIGMVNAAKLVHMRAQPELRRSVVQCDMILADGQAVVWAARLLGRSLPERVAGIDLFTSLLGESERRGHRVFFLGATREVLDALLAEIRRRHPGLVVAGARDGYFSDEEAGAVAEEIRAAGTDLLFLGMSSPRKERFLETWGERTGACVVHGVGGSFDVLAGVVRRAPLAWQRAGLEWLYRLLQEPRRLGPRYLRTNGAFIRMTALERMRGASAAAPRPARPDLGVSVIVVTYRSAGYVTGCLKAVDRALEHARGEGITGELVVVDNASGDDTVDVVRGAAPGARIVAREENDGFAGGCHAGARIARGGHLLFVNPDAELEPGAVTALLEAARRHPHAGIIGGRCVTESGESDPRSWWGRPTLWSALCFGLGLSTAFPGHRLLDPETPRPWAAPAPGGAPEESRVPIVTGAMMLVDRHAWDELGGFDRAFFMYGEDADLCLRAARMGYHPMVTSTAAFVHPGGLSSSSLRKQVMLHTGKVTLIRRHFTPGTRWAAVLLLKSGVLLRAVLSRWMSPPDATRQGRPTSRRDDWRALWAARAQWTRGWPSRSPS</sequence>
<dbReference type="AlphaFoldDB" id="A0A5R8ZK01"/>
<dbReference type="InterPro" id="IPR001173">
    <property type="entry name" value="Glyco_trans_2-like"/>
</dbReference>
<dbReference type="Gene3D" id="3.90.550.10">
    <property type="entry name" value="Spore Coat Polysaccharide Biosynthesis Protein SpsA, Chain A"/>
    <property type="match status" value="1"/>
</dbReference>
<keyword evidence="2" id="KW-0808">Transferase</keyword>
<feature type="domain" description="Glycosyltransferase 2-like" evidence="4">
    <location>
        <begin position="438"/>
        <end position="488"/>
    </location>
</feature>
<dbReference type="InterPro" id="IPR004629">
    <property type="entry name" value="WecG_TagA_CpsF"/>
</dbReference>
<dbReference type="CDD" id="cd06533">
    <property type="entry name" value="Glyco_transf_WecG_TagA"/>
    <property type="match status" value="1"/>
</dbReference>
<protein>
    <submittedName>
        <fullName evidence="5">WecB/TagA/CpsF family glycosyltransferase</fullName>
    </submittedName>
</protein>
<dbReference type="PANTHER" id="PTHR34136">
    <property type="match status" value="1"/>
</dbReference>
<accession>A0A5R8ZK01</accession>
<dbReference type="Pfam" id="PF03808">
    <property type="entry name" value="Glyco_tran_WecG"/>
    <property type="match status" value="1"/>
</dbReference>
<dbReference type="GO" id="GO:0016758">
    <property type="term" value="F:hexosyltransferase activity"/>
    <property type="evidence" value="ECO:0007669"/>
    <property type="project" value="TreeGrafter"/>
</dbReference>
<evidence type="ECO:0000313" key="5">
    <source>
        <dbReference type="EMBL" id="TLP66108.1"/>
    </source>
</evidence>
<gene>
    <name evidence="5" type="ORF">FED44_00890</name>
</gene>
<dbReference type="NCBIfam" id="TIGR00696">
    <property type="entry name" value="wecG_tagA_cpsF"/>
    <property type="match status" value="1"/>
</dbReference>
<proteinExistence type="predicted"/>
<dbReference type="CDD" id="cd04186">
    <property type="entry name" value="GT_2_like_c"/>
    <property type="match status" value="1"/>
</dbReference>
<comment type="caution">
    <text evidence="5">The sequence shown here is derived from an EMBL/GenBank/DDBJ whole genome shotgun (WGS) entry which is preliminary data.</text>
</comment>
<organism evidence="5 6">
    <name type="scientific">Microbispora triticiradicis</name>
    <dbReference type="NCBI Taxonomy" id="2200763"/>
    <lineage>
        <taxon>Bacteria</taxon>
        <taxon>Bacillati</taxon>
        <taxon>Actinomycetota</taxon>
        <taxon>Actinomycetes</taxon>
        <taxon>Streptosporangiales</taxon>
        <taxon>Streptosporangiaceae</taxon>
        <taxon>Microbispora</taxon>
    </lineage>
</organism>
<evidence type="ECO:0000313" key="6">
    <source>
        <dbReference type="Proteomes" id="UP000309033"/>
    </source>
</evidence>
<keyword evidence="1" id="KW-0328">Glycosyltransferase</keyword>
<name>A0A5R8ZK01_9ACTN</name>
<reference evidence="5" key="1">
    <citation type="submission" date="2019-05" db="EMBL/GenBank/DDBJ databases">
        <title>Isolation, diversity and antifungal activity of Actinobacteria from wheat.</title>
        <authorList>
            <person name="Yu B."/>
        </authorList>
    </citation>
    <scope>NUCLEOTIDE SEQUENCE [LARGE SCALE GENOMIC DNA]</scope>
    <source>
        <strain evidence="5">NEAU-HEGS1-5</strain>
    </source>
</reference>
<dbReference type="Pfam" id="PF00535">
    <property type="entry name" value="Glycos_transf_2"/>
    <property type="match status" value="1"/>
</dbReference>
<dbReference type="Pfam" id="PF13632">
    <property type="entry name" value="Glyco_trans_2_3"/>
    <property type="match status" value="1"/>
</dbReference>
<evidence type="ECO:0000256" key="2">
    <source>
        <dbReference type="ARBA" id="ARBA00022679"/>
    </source>
</evidence>
<dbReference type="PANTHER" id="PTHR34136:SF1">
    <property type="entry name" value="UDP-N-ACETYL-D-MANNOSAMINURONIC ACID TRANSFERASE"/>
    <property type="match status" value="1"/>
</dbReference>
<dbReference type="EMBL" id="VANP01000001">
    <property type="protein sequence ID" value="TLP66108.1"/>
    <property type="molecule type" value="Genomic_DNA"/>
</dbReference>
<evidence type="ECO:0000256" key="1">
    <source>
        <dbReference type="ARBA" id="ARBA00022676"/>
    </source>
</evidence>
<dbReference type="InterPro" id="IPR029044">
    <property type="entry name" value="Nucleotide-diphossugar_trans"/>
</dbReference>
<keyword evidence="6" id="KW-1185">Reference proteome</keyword>
<dbReference type="SUPFAM" id="SSF53448">
    <property type="entry name" value="Nucleotide-diphospho-sugar transferases"/>
    <property type="match status" value="1"/>
</dbReference>
<dbReference type="OrthoDB" id="9771846at2"/>
<evidence type="ECO:0000259" key="4">
    <source>
        <dbReference type="Pfam" id="PF13632"/>
    </source>
</evidence>
<evidence type="ECO:0000259" key="3">
    <source>
        <dbReference type="Pfam" id="PF00535"/>
    </source>
</evidence>
<dbReference type="Proteomes" id="UP000309033">
    <property type="component" value="Unassembled WGS sequence"/>
</dbReference>
<feature type="domain" description="Glycosyltransferase 2-like" evidence="3">
    <location>
        <begin position="261"/>
        <end position="385"/>
    </location>
</feature>